<feature type="region of interest" description="Disordered" evidence="1">
    <location>
        <begin position="133"/>
        <end position="152"/>
    </location>
</feature>
<reference evidence="2 3" key="1">
    <citation type="journal article" date="2007" name="Nature">
        <title>Evolution of genes and genomes on the Drosophila phylogeny.</title>
        <authorList>
            <consortium name="Drosophila 12 Genomes Consortium"/>
            <person name="Clark A.G."/>
            <person name="Eisen M.B."/>
            <person name="Smith D.R."/>
            <person name="Bergman C.M."/>
            <person name="Oliver B."/>
            <person name="Markow T.A."/>
            <person name="Kaufman T.C."/>
            <person name="Kellis M."/>
            <person name="Gelbart W."/>
            <person name="Iyer V.N."/>
            <person name="Pollard D.A."/>
            <person name="Sackton T.B."/>
            <person name="Larracuente A.M."/>
            <person name="Singh N.D."/>
            <person name="Abad J.P."/>
            <person name="Abt D.N."/>
            <person name="Adryan B."/>
            <person name="Aguade M."/>
            <person name="Akashi H."/>
            <person name="Anderson W.W."/>
            <person name="Aquadro C.F."/>
            <person name="Ardell D.H."/>
            <person name="Arguello R."/>
            <person name="Artieri C.G."/>
            <person name="Barbash D.A."/>
            <person name="Barker D."/>
            <person name="Barsanti P."/>
            <person name="Batterham P."/>
            <person name="Batzoglou S."/>
            <person name="Begun D."/>
            <person name="Bhutkar A."/>
            <person name="Blanco E."/>
            <person name="Bosak S.A."/>
            <person name="Bradley R.K."/>
            <person name="Brand A.D."/>
            <person name="Brent M.R."/>
            <person name="Brooks A.N."/>
            <person name="Brown R.H."/>
            <person name="Butlin R.K."/>
            <person name="Caggese C."/>
            <person name="Calvi B.R."/>
            <person name="Bernardo de Carvalho A."/>
            <person name="Caspi A."/>
            <person name="Castrezana S."/>
            <person name="Celniker S.E."/>
            <person name="Chang J.L."/>
            <person name="Chapple C."/>
            <person name="Chatterji S."/>
            <person name="Chinwalla A."/>
            <person name="Civetta A."/>
            <person name="Clifton S.W."/>
            <person name="Comeron J.M."/>
            <person name="Costello J.C."/>
            <person name="Coyne J.A."/>
            <person name="Daub J."/>
            <person name="David R.G."/>
            <person name="Delcher A.L."/>
            <person name="Delehaunty K."/>
            <person name="Do C.B."/>
            <person name="Ebling H."/>
            <person name="Edwards K."/>
            <person name="Eickbush T."/>
            <person name="Evans J.D."/>
            <person name="Filipski A."/>
            <person name="Findeiss S."/>
            <person name="Freyhult E."/>
            <person name="Fulton L."/>
            <person name="Fulton R."/>
            <person name="Garcia A.C."/>
            <person name="Gardiner A."/>
            <person name="Garfield D.A."/>
            <person name="Garvin B.E."/>
            <person name="Gibson G."/>
            <person name="Gilbert D."/>
            <person name="Gnerre S."/>
            <person name="Godfrey J."/>
            <person name="Good R."/>
            <person name="Gotea V."/>
            <person name="Gravely B."/>
            <person name="Greenberg A.J."/>
            <person name="Griffiths-Jones S."/>
            <person name="Gross S."/>
            <person name="Guigo R."/>
            <person name="Gustafson E.A."/>
            <person name="Haerty W."/>
            <person name="Hahn M.W."/>
            <person name="Halligan D.L."/>
            <person name="Halpern A.L."/>
            <person name="Halter G.M."/>
            <person name="Han M.V."/>
            <person name="Heger A."/>
            <person name="Hillier L."/>
            <person name="Hinrichs A.S."/>
            <person name="Holmes I."/>
            <person name="Hoskins R.A."/>
            <person name="Hubisz M.J."/>
            <person name="Hultmark D."/>
            <person name="Huntley M.A."/>
            <person name="Jaffe D.B."/>
            <person name="Jagadeeshan S."/>
            <person name="Jeck W.R."/>
            <person name="Johnson J."/>
            <person name="Jones C.D."/>
            <person name="Jordan W.C."/>
            <person name="Karpen G.H."/>
            <person name="Kataoka E."/>
            <person name="Keightley P.D."/>
            <person name="Kheradpour P."/>
            <person name="Kirkness E.F."/>
            <person name="Koerich L.B."/>
            <person name="Kristiansen K."/>
            <person name="Kudrna D."/>
            <person name="Kulathinal R.J."/>
            <person name="Kumar S."/>
            <person name="Kwok R."/>
            <person name="Lander E."/>
            <person name="Langley C.H."/>
            <person name="Lapoint R."/>
            <person name="Lazzaro B.P."/>
            <person name="Lee S.J."/>
            <person name="Levesque L."/>
            <person name="Li R."/>
            <person name="Lin C.F."/>
            <person name="Lin M.F."/>
            <person name="Lindblad-Toh K."/>
            <person name="Llopart A."/>
            <person name="Long M."/>
            <person name="Low L."/>
            <person name="Lozovsky E."/>
            <person name="Lu J."/>
            <person name="Luo M."/>
            <person name="Machado C.A."/>
            <person name="Makalowski W."/>
            <person name="Marzo M."/>
            <person name="Matsuda M."/>
            <person name="Matzkin L."/>
            <person name="McAllister B."/>
            <person name="McBride C.S."/>
            <person name="McKernan B."/>
            <person name="McKernan K."/>
            <person name="Mendez-Lago M."/>
            <person name="Minx P."/>
            <person name="Mollenhauer M.U."/>
            <person name="Montooth K."/>
            <person name="Mount S.M."/>
            <person name="Mu X."/>
            <person name="Myers E."/>
            <person name="Negre B."/>
            <person name="Newfeld S."/>
            <person name="Nielsen R."/>
            <person name="Noor M.A."/>
            <person name="O'Grady P."/>
            <person name="Pachter L."/>
            <person name="Papaceit M."/>
            <person name="Parisi M.J."/>
            <person name="Parisi M."/>
            <person name="Parts L."/>
            <person name="Pedersen J.S."/>
            <person name="Pesole G."/>
            <person name="Phillippy A.M."/>
            <person name="Ponting C.P."/>
            <person name="Pop M."/>
            <person name="Porcelli D."/>
            <person name="Powell J.R."/>
            <person name="Prohaska S."/>
            <person name="Pruitt K."/>
            <person name="Puig M."/>
            <person name="Quesneville H."/>
            <person name="Ram K.R."/>
            <person name="Rand D."/>
            <person name="Rasmussen M.D."/>
            <person name="Reed L.K."/>
            <person name="Reenan R."/>
            <person name="Reily A."/>
            <person name="Remington K.A."/>
            <person name="Rieger T.T."/>
            <person name="Ritchie M.G."/>
            <person name="Robin C."/>
            <person name="Rogers Y.H."/>
            <person name="Rohde C."/>
            <person name="Rozas J."/>
            <person name="Rubenfield M.J."/>
            <person name="Ruiz A."/>
            <person name="Russo S."/>
            <person name="Salzberg S.L."/>
            <person name="Sanchez-Gracia A."/>
            <person name="Saranga D.J."/>
            <person name="Sato H."/>
            <person name="Schaeffer S.W."/>
            <person name="Schatz M.C."/>
            <person name="Schlenke T."/>
            <person name="Schwartz R."/>
            <person name="Segarra C."/>
            <person name="Singh R.S."/>
            <person name="Sirot L."/>
            <person name="Sirota M."/>
            <person name="Sisneros N.B."/>
            <person name="Smith C.D."/>
            <person name="Smith T.F."/>
            <person name="Spieth J."/>
            <person name="Stage D.E."/>
            <person name="Stark A."/>
            <person name="Stephan W."/>
            <person name="Strausberg R.L."/>
            <person name="Strempel S."/>
            <person name="Sturgill D."/>
            <person name="Sutton G."/>
            <person name="Sutton G.G."/>
            <person name="Tao W."/>
            <person name="Teichmann S."/>
            <person name="Tobari Y.N."/>
            <person name="Tomimura Y."/>
            <person name="Tsolas J.M."/>
            <person name="Valente V.L."/>
            <person name="Venter E."/>
            <person name="Venter J.C."/>
            <person name="Vicario S."/>
            <person name="Vieira F.G."/>
            <person name="Vilella A.J."/>
            <person name="Villasante A."/>
            <person name="Walenz B."/>
            <person name="Wang J."/>
            <person name="Wasserman M."/>
            <person name="Watts T."/>
            <person name="Wilson D."/>
            <person name="Wilson R.K."/>
            <person name="Wing R.A."/>
            <person name="Wolfner M.F."/>
            <person name="Wong A."/>
            <person name="Wong G.K."/>
            <person name="Wu C.I."/>
            <person name="Wu G."/>
            <person name="Yamamoto D."/>
            <person name="Yang H.P."/>
            <person name="Yang S.P."/>
            <person name="Yorke J.A."/>
            <person name="Yoshida K."/>
            <person name="Zdobnov E."/>
            <person name="Zhang P."/>
            <person name="Zhang Y."/>
            <person name="Zimin A.V."/>
            <person name="Baldwin J."/>
            <person name="Abdouelleil A."/>
            <person name="Abdulkadir J."/>
            <person name="Abebe A."/>
            <person name="Abera B."/>
            <person name="Abreu J."/>
            <person name="Acer S.C."/>
            <person name="Aftuck L."/>
            <person name="Alexander A."/>
            <person name="An P."/>
            <person name="Anderson E."/>
            <person name="Anderson S."/>
            <person name="Arachi H."/>
            <person name="Azer M."/>
            <person name="Bachantsang P."/>
            <person name="Barry A."/>
            <person name="Bayul T."/>
            <person name="Berlin A."/>
            <person name="Bessette D."/>
            <person name="Bloom T."/>
            <person name="Blye J."/>
            <person name="Boguslavskiy L."/>
            <person name="Bonnet C."/>
            <person name="Boukhgalter B."/>
            <person name="Bourzgui I."/>
            <person name="Brown A."/>
            <person name="Cahill P."/>
            <person name="Channer S."/>
            <person name="Cheshatsang Y."/>
            <person name="Chuda L."/>
            <person name="Citroen M."/>
            <person name="Collymore A."/>
            <person name="Cooke P."/>
            <person name="Costello M."/>
            <person name="D'Aco K."/>
            <person name="Daza R."/>
            <person name="De Haan G."/>
            <person name="DeGray S."/>
            <person name="DeMaso C."/>
            <person name="Dhargay N."/>
            <person name="Dooley K."/>
            <person name="Dooley E."/>
            <person name="Doricent M."/>
            <person name="Dorje P."/>
            <person name="Dorjee K."/>
            <person name="Dupes A."/>
            <person name="Elong R."/>
            <person name="Falk J."/>
            <person name="Farina A."/>
            <person name="Faro S."/>
            <person name="Ferguson D."/>
            <person name="Fisher S."/>
            <person name="Foley C.D."/>
            <person name="Franke A."/>
            <person name="Friedrich D."/>
            <person name="Gadbois L."/>
            <person name="Gearin G."/>
            <person name="Gearin C.R."/>
            <person name="Giannoukos G."/>
            <person name="Goode T."/>
            <person name="Graham J."/>
            <person name="Grandbois E."/>
            <person name="Grewal S."/>
            <person name="Gyaltsen K."/>
            <person name="Hafez N."/>
            <person name="Hagos B."/>
            <person name="Hall J."/>
            <person name="Henson C."/>
            <person name="Hollinger A."/>
            <person name="Honan T."/>
            <person name="Huard M.D."/>
            <person name="Hughes L."/>
            <person name="Hurhula B."/>
            <person name="Husby M.E."/>
            <person name="Kamat A."/>
            <person name="Kanga B."/>
            <person name="Kashin S."/>
            <person name="Khazanovich D."/>
            <person name="Kisner P."/>
            <person name="Lance K."/>
            <person name="Lara M."/>
            <person name="Lee W."/>
            <person name="Lennon N."/>
            <person name="Letendre F."/>
            <person name="LeVine R."/>
            <person name="Lipovsky A."/>
            <person name="Liu X."/>
            <person name="Liu J."/>
            <person name="Liu S."/>
            <person name="Lokyitsang T."/>
            <person name="Lokyitsang Y."/>
            <person name="Lubonja R."/>
            <person name="Lui A."/>
            <person name="MacDonald P."/>
            <person name="Magnisalis V."/>
            <person name="Maru K."/>
            <person name="Matthews C."/>
            <person name="McCusker W."/>
            <person name="McDonough S."/>
            <person name="Mehta T."/>
            <person name="Meldrim J."/>
            <person name="Meneus L."/>
            <person name="Mihai O."/>
            <person name="Mihalev A."/>
            <person name="Mihova T."/>
            <person name="Mittelman R."/>
            <person name="Mlenga V."/>
            <person name="Montmayeur A."/>
            <person name="Mulrain L."/>
            <person name="Navidi A."/>
            <person name="Naylor J."/>
            <person name="Negash T."/>
            <person name="Nguyen T."/>
            <person name="Nguyen N."/>
            <person name="Nicol R."/>
            <person name="Norbu C."/>
            <person name="Norbu N."/>
            <person name="Novod N."/>
            <person name="O'Neill B."/>
            <person name="Osman S."/>
            <person name="Markiewicz E."/>
            <person name="Oyono O.L."/>
            <person name="Patti C."/>
            <person name="Phunkhang P."/>
            <person name="Pierre F."/>
            <person name="Priest M."/>
            <person name="Raghuraman S."/>
            <person name="Rege F."/>
            <person name="Reyes R."/>
            <person name="Rise C."/>
            <person name="Rogov P."/>
            <person name="Ross K."/>
            <person name="Ryan E."/>
            <person name="Settipalli S."/>
            <person name="Shea T."/>
            <person name="Sherpa N."/>
            <person name="Shi L."/>
            <person name="Shih D."/>
            <person name="Sparrow T."/>
            <person name="Spaulding J."/>
            <person name="Stalker J."/>
            <person name="Stange-Thomann N."/>
            <person name="Stavropoulos S."/>
            <person name="Stone C."/>
            <person name="Strader C."/>
            <person name="Tesfaye S."/>
            <person name="Thomson T."/>
            <person name="Thoulutsang Y."/>
            <person name="Thoulutsang D."/>
            <person name="Topham K."/>
            <person name="Topping I."/>
            <person name="Tsamla T."/>
            <person name="Vassiliev H."/>
            <person name="Vo A."/>
            <person name="Wangchuk T."/>
            <person name="Wangdi T."/>
            <person name="Weiand M."/>
            <person name="Wilkinson J."/>
            <person name="Wilson A."/>
            <person name="Yadav S."/>
            <person name="Young G."/>
            <person name="Yu Q."/>
            <person name="Zembek L."/>
            <person name="Zhong D."/>
            <person name="Zimmer A."/>
            <person name="Zwirko Z."/>
            <person name="Jaffe D.B."/>
            <person name="Alvarez P."/>
            <person name="Brockman W."/>
            <person name="Butler J."/>
            <person name="Chin C."/>
            <person name="Gnerre S."/>
            <person name="Grabherr M."/>
            <person name="Kleber M."/>
            <person name="Mauceli E."/>
            <person name="MacCallum I."/>
        </authorList>
    </citation>
    <scope>NUCLEOTIDE SEQUENCE [LARGE SCALE GENOMIC DNA]</scope>
    <source>
        <strain evidence="3">MSH-3 / Tucson 14011-0111.49</strain>
    </source>
</reference>
<dbReference type="EMBL" id="CH479242">
    <property type="protein sequence ID" value="EDW37670.1"/>
    <property type="molecule type" value="Genomic_DNA"/>
</dbReference>
<name>B4HAQ9_DROPE</name>
<proteinExistence type="predicted"/>
<accession>B4HAQ9</accession>
<keyword evidence="3" id="KW-1185">Reference proteome</keyword>
<protein>
    <submittedName>
        <fullName evidence="2">GL27052</fullName>
    </submittedName>
</protein>
<dbReference type="Proteomes" id="UP000008744">
    <property type="component" value="Unassembled WGS sequence"/>
</dbReference>
<gene>
    <name evidence="2" type="primary">Dper\GL27052</name>
    <name evidence="2" type="ORF">Dper_GL27052</name>
</gene>
<evidence type="ECO:0000313" key="3">
    <source>
        <dbReference type="Proteomes" id="UP000008744"/>
    </source>
</evidence>
<dbReference type="AlphaFoldDB" id="B4HAQ9"/>
<evidence type="ECO:0000256" key="1">
    <source>
        <dbReference type="SAM" id="MobiDB-lite"/>
    </source>
</evidence>
<sequence>MDKYCLGFEDPRNATFAAITAAFNALCHLDRTNPILCRRPSSGVEWGCGFDILEMQQKARGSSSCNATVKGQKEVLEELKSGITSPSVSEAELAIACPRLGLTEEPQNPGVEVVDIPTTRALQVYHLLRRRRTDGLQAETKPPREHPSWRRGGSTFTLQCRRLRKRKGGEGHLRSDPGQKVPLEPTGHKGFNAFKCRYFGGFFKLVGH</sequence>
<evidence type="ECO:0000313" key="2">
    <source>
        <dbReference type="EMBL" id="EDW37670.1"/>
    </source>
</evidence>
<dbReference type="HOGENOM" id="CLU_1322140_0_0_1"/>
<organism evidence="3">
    <name type="scientific">Drosophila persimilis</name>
    <name type="common">Fruit fly</name>
    <dbReference type="NCBI Taxonomy" id="7234"/>
    <lineage>
        <taxon>Eukaryota</taxon>
        <taxon>Metazoa</taxon>
        <taxon>Ecdysozoa</taxon>
        <taxon>Arthropoda</taxon>
        <taxon>Hexapoda</taxon>
        <taxon>Insecta</taxon>
        <taxon>Pterygota</taxon>
        <taxon>Neoptera</taxon>
        <taxon>Endopterygota</taxon>
        <taxon>Diptera</taxon>
        <taxon>Brachycera</taxon>
        <taxon>Muscomorpha</taxon>
        <taxon>Ephydroidea</taxon>
        <taxon>Drosophilidae</taxon>
        <taxon>Drosophila</taxon>
        <taxon>Sophophora</taxon>
    </lineage>
</organism>